<accession>A0A2C5XRD9</accession>
<reference evidence="2 3" key="1">
    <citation type="submission" date="2017-06" db="EMBL/GenBank/DDBJ databases">
        <title>Ant-infecting Ophiocordyceps genomes reveal a high diversity of potential behavioral manipulation genes and a possible major role for enterotoxins.</title>
        <authorList>
            <person name="De Bekker C."/>
            <person name="Evans H.C."/>
            <person name="Brachmann A."/>
            <person name="Hughes D.P."/>
        </authorList>
    </citation>
    <scope>NUCLEOTIDE SEQUENCE [LARGE SCALE GENOMIC DNA]</scope>
    <source>
        <strain evidence="2 3">Map16</strain>
    </source>
</reference>
<organism evidence="2 3">
    <name type="scientific">Ophiocordyceps camponoti-rufipedis</name>
    <dbReference type="NCBI Taxonomy" id="2004952"/>
    <lineage>
        <taxon>Eukaryota</taxon>
        <taxon>Fungi</taxon>
        <taxon>Dikarya</taxon>
        <taxon>Ascomycota</taxon>
        <taxon>Pezizomycotina</taxon>
        <taxon>Sordariomycetes</taxon>
        <taxon>Hypocreomycetidae</taxon>
        <taxon>Hypocreales</taxon>
        <taxon>Ophiocordycipitaceae</taxon>
        <taxon>Ophiocordyceps</taxon>
    </lineage>
</organism>
<evidence type="ECO:0000256" key="1">
    <source>
        <dbReference type="SAM" id="MobiDB-lite"/>
    </source>
</evidence>
<dbReference type="Proteomes" id="UP000226431">
    <property type="component" value="Unassembled WGS sequence"/>
</dbReference>
<name>A0A2C5XRD9_9HYPO</name>
<proteinExistence type="predicted"/>
<sequence length="168" mass="18876">MAEKRSTGSRKTRRLTTYPRRITIRLMLVAATSSHNHVDESGPIGRSWTPVSPLGWKSLPATTSHGHPRQRYRRSPHGLWNPPPCLARSRIIARIGQPGLPNLVAFRARRWASLLLLHTFHQPQAIVMRLWLVPSGLALALPPRRLGSADSRAGGKRGCMPRRRTKAR</sequence>
<protein>
    <submittedName>
        <fullName evidence="2">Uncharacterized protein</fullName>
    </submittedName>
</protein>
<keyword evidence="3" id="KW-1185">Reference proteome</keyword>
<comment type="caution">
    <text evidence="2">The sequence shown here is derived from an EMBL/GenBank/DDBJ whole genome shotgun (WGS) entry which is preliminary data.</text>
</comment>
<evidence type="ECO:0000313" key="3">
    <source>
        <dbReference type="Proteomes" id="UP000226431"/>
    </source>
</evidence>
<evidence type="ECO:0000313" key="2">
    <source>
        <dbReference type="EMBL" id="PHH68478.1"/>
    </source>
</evidence>
<dbReference type="AlphaFoldDB" id="A0A2C5XRD9"/>
<dbReference type="EMBL" id="NJES01000951">
    <property type="protein sequence ID" value="PHH68478.1"/>
    <property type="molecule type" value="Genomic_DNA"/>
</dbReference>
<feature type="region of interest" description="Disordered" evidence="1">
    <location>
        <begin position="145"/>
        <end position="168"/>
    </location>
</feature>
<gene>
    <name evidence="2" type="ORF">CDD80_7489</name>
</gene>
<feature type="compositionally biased region" description="Basic residues" evidence="1">
    <location>
        <begin position="159"/>
        <end position="168"/>
    </location>
</feature>